<dbReference type="Pfam" id="PF19798">
    <property type="entry name" value="Sulfotransfer_5"/>
    <property type="match status" value="1"/>
</dbReference>
<dbReference type="PANTHER" id="PTHR42743">
    <property type="entry name" value="AMINO-ACID AMINOTRANSFERASE"/>
    <property type="match status" value="1"/>
</dbReference>
<evidence type="ECO:0000313" key="2">
    <source>
        <dbReference type="EMBL" id="CAH0999461.1"/>
    </source>
</evidence>
<protein>
    <recommendedName>
        <fullName evidence="4">Sulfotransferase family protein</fullName>
    </recommendedName>
</protein>
<dbReference type="InterPro" id="IPR050571">
    <property type="entry name" value="Class-IV_PLP-Dep_Aminotrnsfr"/>
</dbReference>
<organism evidence="2 3">
    <name type="scientific">Neolewinella maritima</name>
    <dbReference type="NCBI Taxonomy" id="1383882"/>
    <lineage>
        <taxon>Bacteria</taxon>
        <taxon>Pseudomonadati</taxon>
        <taxon>Bacteroidota</taxon>
        <taxon>Saprospiria</taxon>
        <taxon>Saprospirales</taxon>
        <taxon>Lewinellaceae</taxon>
        <taxon>Neolewinella</taxon>
    </lineage>
</organism>
<evidence type="ECO:0000256" key="1">
    <source>
        <dbReference type="ARBA" id="ARBA00009320"/>
    </source>
</evidence>
<proteinExistence type="inferred from homology"/>
<evidence type="ECO:0000313" key="3">
    <source>
        <dbReference type="Proteomes" id="UP000837803"/>
    </source>
</evidence>
<dbReference type="SUPFAM" id="SSF52540">
    <property type="entry name" value="P-loop containing nucleoside triphosphate hydrolases"/>
    <property type="match status" value="1"/>
</dbReference>
<keyword evidence="3" id="KW-1185">Reference proteome</keyword>
<gene>
    <name evidence="2" type="ORF">LEM8419_00761</name>
</gene>
<reference evidence="2" key="1">
    <citation type="submission" date="2021-12" db="EMBL/GenBank/DDBJ databases">
        <authorList>
            <person name="Rodrigo-Torres L."/>
            <person name="Arahal R. D."/>
            <person name="Lucena T."/>
        </authorList>
    </citation>
    <scope>NUCLEOTIDE SEQUENCE</scope>
    <source>
        <strain evidence="2">CECT 8419</strain>
    </source>
</reference>
<comment type="caution">
    <text evidence="2">The sequence shown here is derived from an EMBL/GenBank/DDBJ whole genome shotgun (WGS) entry which is preliminary data.</text>
</comment>
<dbReference type="PANTHER" id="PTHR42743:SF11">
    <property type="entry name" value="AMINODEOXYCHORISMATE LYASE"/>
    <property type="match status" value="1"/>
</dbReference>
<accession>A0ABM9AYU3</accession>
<dbReference type="Proteomes" id="UP000837803">
    <property type="component" value="Unassembled WGS sequence"/>
</dbReference>
<sequence length="294" mass="33792">MFPNRVEHSLNQGINGQRLQYFPFLRYFSQHFFFLPRSRFVSFVFFRMAPITTQRINLWSSPRNISTALLYAFAQRADTTVVDEPLYAHYLARQPTEANHPGRDEVLATQEPDGKRVIHSMLHHDYGSPTVVFKQMTHHLIDLPRDFLDGMTNVLLIRDPREILASFGKVVTRVTDQDIGLPQQLALFNYLRSRPTSQRGVPTVVDAKRLLLDPATVLARLCERLGLPYTPHMLSWPPGPKPYDGSWASHWYAGVHSSTGFRPYREKQIELSPTLSKIAEACTPAYHYLLHHAL</sequence>
<evidence type="ECO:0008006" key="4">
    <source>
        <dbReference type="Google" id="ProtNLM"/>
    </source>
</evidence>
<comment type="similarity">
    <text evidence="1">Belongs to the class-IV pyridoxal-phosphate-dependent aminotransferase family.</text>
</comment>
<name>A0ABM9AYU3_9BACT</name>
<dbReference type="Gene3D" id="3.40.50.300">
    <property type="entry name" value="P-loop containing nucleotide triphosphate hydrolases"/>
    <property type="match status" value="1"/>
</dbReference>
<dbReference type="EMBL" id="CAKLPZ010000001">
    <property type="protein sequence ID" value="CAH0999461.1"/>
    <property type="molecule type" value="Genomic_DNA"/>
</dbReference>
<dbReference type="InterPro" id="IPR027417">
    <property type="entry name" value="P-loop_NTPase"/>
</dbReference>